<evidence type="ECO:0000313" key="2">
    <source>
        <dbReference type="Proteomes" id="UP000663193"/>
    </source>
</evidence>
<dbReference type="VEuPathDB" id="FungiDB:JI435_303050"/>
<gene>
    <name evidence="1" type="ORF">JI435_303050</name>
</gene>
<dbReference type="EMBL" id="CP069030">
    <property type="protein sequence ID" value="QRC98171.1"/>
    <property type="molecule type" value="Genomic_DNA"/>
</dbReference>
<accession>A0A7U2F3S7</accession>
<proteinExistence type="predicted"/>
<protein>
    <submittedName>
        <fullName evidence="1">Uncharacterized protein</fullName>
    </submittedName>
</protein>
<name>A0A7U2F3S7_PHANO</name>
<keyword evidence="2" id="KW-1185">Reference proteome</keyword>
<dbReference type="Proteomes" id="UP000663193">
    <property type="component" value="Chromosome 8"/>
</dbReference>
<sequence>MGRIKEPESPEITPRIHPASAAVPPLQFLHFWSTEFAAMVETVTWKAVATRQETPEDVSRLLWNCEMPWRCQRAKSSKPEQCATQRR</sequence>
<evidence type="ECO:0000313" key="1">
    <source>
        <dbReference type="EMBL" id="QRC98171.1"/>
    </source>
</evidence>
<dbReference type="AlphaFoldDB" id="A0A7U2F3S7"/>
<organism evidence="1 2">
    <name type="scientific">Phaeosphaeria nodorum (strain SN15 / ATCC MYA-4574 / FGSC 10173)</name>
    <name type="common">Glume blotch fungus</name>
    <name type="synonym">Parastagonospora nodorum</name>
    <dbReference type="NCBI Taxonomy" id="321614"/>
    <lineage>
        <taxon>Eukaryota</taxon>
        <taxon>Fungi</taxon>
        <taxon>Dikarya</taxon>
        <taxon>Ascomycota</taxon>
        <taxon>Pezizomycotina</taxon>
        <taxon>Dothideomycetes</taxon>
        <taxon>Pleosporomycetidae</taxon>
        <taxon>Pleosporales</taxon>
        <taxon>Pleosporineae</taxon>
        <taxon>Phaeosphaeriaceae</taxon>
        <taxon>Parastagonospora</taxon>
    </lineage>
</organism>
<reference evidence="2" key="1">
    <citation type="journal article" date="2021" name="BMC Genomics">
        <title>Chromosome-level genome assembly and manually-curated proteome of model necrotroph Parastagonospora nodorum Sn15 reveals a genome-wide trove of candidate effector homologs, and redundancy of virulence-related functions within an accessory chromosome.</title>
        <authorList>
            <person name="Bertazzoni S."/>
            <person name="Jones D.A.B."/>
            <person name="Phan H.T."/>
            <person name="Tan K.-C."/>
            <person name="Hane J.K."/>
        </authorList>
    </citation>
    <scope>NUCLEOTIDE SEQUENCE [LARGE SCALE GENOMIC DNA]</scope>
    <source>
        <strain evidence="2">SN15 / ATCC MYA-4574 / FGSC 10173)</strain>
    </source>
</reference>